<keyword evidence="5" id="KW-1185">Reference proteome</keyword>
<evidence type="ECO:0000256" key="2">
    <source>
        <dbReference type="SAM" id="Phobius"/>
    </source>
</evidence>
<proteinExistence type="predicted"/>
<gene>
    <name evidence="4" type="ORF">Tco025E_02124</name>
</gene>
<reference evidence="4 5" key="1">
    <citation type="journal article" date="2018" name="BMC Genomics">
        <title>Genomic comparison of Trypanosoma conorhini and Trypanosoma rangeli to Trypanosoma cruzi strains of high and low virulence.</title>
        <authorList>
            <person name="Bradwell K.R."/>
            <person name="Koparde V.N."/>
            <person name="Matveyev A.V."/>
            <person name="Serrano M.G."/>
            <person name="Alves J.M."/>
            <person name="Parikh H."/>
            <person name="Huang B."/>
            <person name="Lee V."/>
            <person name="Espinosa-Alvarez O."/>
            <person name="Ortiz P.A."/>
            <person name="Costa-Martins A.G."/>
            <person name="Teixeira M.M."/>
            <person name="Buck G.A."/>
        </authorList>
    </citation>
    <scope>NUCLEOTIDE SEQUENCE [LARGE SCALE GENOMIC DNA]</scope>
    <source>
        <strain evidence="4 5">025E</strain>
    </source>
</reference>
<feature type="chain" id="PRO_5019467018" evidence="3">
    <location>
        <begin position="23"/>
        <end position="400"/>
    </location>
</feature>
<evidence type="ECO:0000256" key="3">
    <source>
        <dbReference type="SAM" id="SignalP"/>
    </source>
</evidence>
<dbReference type="AlphaFoldDB" id="A0A422Q6P9"/>
<dbReference type="Proteomes" id="UP000284403">
    <property type="component" value="Unassembled WGS sequence"/>
</dbReference>
<feature type="transmembrane region" description="Helical" evidence="2">
    <location>
        <begin position="304"/>
        <end position="325"/>
    </location>
</feature>
<dbReference type="EMBL" id="MKKU01000080">
    <property type="protein sequence ID" value="RNF25628.1"/>
    <property type="molecule type" value="Genomic_DNA"/>
</dbReference>
<dbReference type="RefSeq" id="XP_029230834.1">
    <property type="nucleotide sequence ID" value="XM_029369059.1"/>
</dbReference>
<evidence type="ECO:0000313" key="5">
    <source>
        <dbReference type="Proteomes" id="UP000284403"/>
    </source>
</evidence>
<feature type="compositionally biased region" description="Low complexity" evidence="1">
    <location>
        <begin position="86"/>
        <end position="101"/>
    </location>
</feature>
<feature type="region of interest" description="Disordered" evidence="1">
    <location>
        <begin position="83"/>
        <end position="113"/>
    </location>
</feature>
<keyword evidence="2" id="KW-0812">Transmembrane</keyword>
<evidence type="ECO:0000313" key="4">
    <source>
        <dbReference type="EMBL" id="RNF25628.1"/>
    </source>
</evidence>
<evidence type="ECO:0000256" key="1">
    <source>
        <dbReference type="SAM" id="MobiDB-lite"/>
    </source>
</evidence>
<name>A0A422Q6P9_9TRYP</name>
<keyword evidence="2" id="KW-0472">Membrane</keyword>
<feature type="signal peptide" evidence="3">
    <location>
        <begin position="1"/>
        <end position="22"/>
    </location>
</feature>
<accession>A0A422Q6P9</accession>
<keyword evidence="3" id="KW-0732">Signal</keyword>
<feature type="transmembrane region" description="Helical" evidence="2">
    <location>
        <begin position="337"/>
        <end position="359"/>
    </location>
</feature>
<protein>
    <submittedName>
        <fullName evidence="4">Uncharacterized protein</fullName>
    </submittedName>
</protein>
<dbReference type="OrthoDB" id="245730at2759"/>
<keyword evidence="2" id="KW-1133">Transmembrane helix</keyword>
<feature type="compositionally biased region" description="Basic and acidic residues" evidence="1">
    <location>
        <begin position="103"/>
        <end position="113"/>
    </location>
</feature>
<sequence length="400" mass="45074">MYAVLLFLLSLAVLGGGGGARGEEVRKNDEAVARLREALAAEGVDPLPEPPRELGVHAACIRHGMGCPDTYVGFLQGLRRAPHTSPEAAAQGGAPQGRMQPSEGRRGRERGRTDREVISEAELENLRRLRDVLRTRLAELQSPERQWKCQEFRWLRRGLVIAQMTHNLVVEYYWGFVIQRLLPCVLFVTLTVWVLFGDRIPRQHMRSLLAKDPLCILNEVITRRNSPHSVAELVMKRESYNVTEISDPEDIHVPGFRAGFAKMKEDSLRSSANHRRDRWFVTRFALLEAHHETHIAGVVLRLRLALSAAVLLVLCWTLLSLVLRASEMRRRSDGGALHYLLTMFCPSWVTTSLVLYAGWSWVGGMVAYAAWELVAGGEALVRSDERAAALHEKILQRWSG</sequence>
<organism evidence="4 5">
    <name type="scientific">Trypanosoma conorhini</name>
    <dbReference type="NCBI Taxonomy" id="83891"/>
    <lineage>
        <taxon>Eukaryota</taxon>
        <taxon>Discoba</taxon>
        <taxon>Euglenozoa</taxon>
        <taxon>Kinetoplastea</taxon>
        <taxon>Metakinetoplastina</taxon>
        <taxon>Trypanosomatida</taxon>
        <taxon>Trypanosomatidae</taxon>
        <taxon>Trypanosoma</taxon>
    </lineage>
</organism>
<comment type="caution">
    <text evidence="4">The sequence shown here is derived from an EMBL/GenBank/DDBJ whole genome shotgun (WGS) entry which is preliminary data.</text>
</comment>
<dbReference type="GeneID" id="40315735"/>